<keyword evidence="3 9" id="KW-0812">Transmembrane</keyword>
<feature type="transmembrane region" description="Helical" evidence="11">
    <location>
        <begin position="488"/>
        <end position="510"/>
    </location>
</feature>
<feature type="transmembrane region" description="Helical" evidence="11">
    <location>
        <begin position="6"/>
        <end position="23"/>
    </location>
</feature>
<evidence type="ECO:0000256" key="11">
    <source>
        <dbReference type="SAM" id="Phobius"/>
    </source>
</evidence>
<keyword evidence="9" id="KW-0050">Antiport</keyword>
<protein>
    <recommendedName>
        <fullName evidence="9">Sodium/hydrogen exchanger</fullName>
    </recommendedName>
</protein>
<dbReference type="InterPro" id="IPR006153">
    <property type="entry name" value="Cation/H_exchanger_TM"/>
</dbReference>
<dbReference type="OrthoDB" id="196264at2759"/>
<evidence type="ECO:0000256" key="4">
    <source>
        <dbReference type="ARBA" id="ARBA00022989"/>
    </source>
</evidence>
<comment type="similarity">
    <text evidence="9">Belongs to the monovalent cation:proton antiporter 1 (CPA1) transporter (TC 2.A.36) family.</text>
</comment>
<dbReference type="GO" id="GO:0005886">
    <property type="term" value="C:plasma membrane"/>
    <property type="evidence" value="ECO:0007669"/>
    <property type="project" value="TreeGrafter"/>
</dbReference>
<feature type="transmembrane region" description="Helical" evidence="11">
    <location>
        <begin position="458"/>
        <end position="476"/>
    </location>
</feature>
<dbReference type="Gene3D" id="6.10.140.1330">
    <property type="match status" value="1"/>
</dbReference>
<dbReference type="GO" id="GO:0015385">
    <property type="term" value="F:sodium:proton antiporter activity"/>
    <property type="evidence" value="ECO:0007669"/>
    <property type="project" value="InterPro"/>
</dbReference>
<evidence type="ECO:0000256" key="3">
    <source>
        <dbReference type="ARBA" id="ARBA00022692"/>
    </source>
</evidence>
<evidence type="ECO:0000313" key="14">
    <source>
        <dbReference type="Proteomes" id="UP000789390"/>
    </source>
</evidence>
<feature type="transmembrane region" description="Helical" evidence="11">
    <location>
        <begin position="165"/>
        <end position="183"/>
    </location>
</feature>
<dbReference type="GO" id="GO:0015386">
    <property type="term" value="F:potassium:proton antiporter activity"/>
    <property type="evidence" value="ECO:0007669"/>
    <property type="project" value="TreeGrafter"/>
</dbReference>
<dbReference type="EMBL" id="CAKKLH010000337">
    <property type="protein sequence ID" value="CAH0113288.1"/>
    <property type="molecule type" value="Genomic_DNA"/>
</dbReference>
<keyword evidence="4 11" id="KW-1133">Transmembrane helix</keyword>
<dbReference type="GO" id="GO:0098719">
    <property type="term" value="P:sodium ion import across plasma membrane"/>
    <property type="evidence" value="ECO:0007669"/>
    <property type="project" value="TreeGrafter"/>
</dbReference>
<dbReference type="Pfam" id="PF00999">
    <property type="entry name" value="Na_H_Exchanger"/>
    <property type="match status" value="1"/>
</dbReference>
<comment type="subcellular location">
    <subcellularLocation>
        <location evidence="1">Membrane</location>
        <topology evidence="1">Multi-pass membrane protein</topology>
    </subcellularLocation>
</comment>
<proteinExistence type="inferred from homology"/>
<dbReference type="InterPro" id="IPR018422">
    <property type="entry name" value="Cation/H_exchanger_CPA1"/>
</dbReference>
<dbReference type="PANTHER" id="PTHR10110:SF98">
    <property type="entry name" value="SODIUM_HYDROGEN EXCHANGER"/>
    <property type="match status" value="1"/>
</dbReference>
<feature type="domain" description="Cation/H+ exchanger transmembrane" evidence="12">
    <location>
        <begin position="131"/>
        <end position="511"/>
    </location>
</feature>
<feature type="region of interest" description="Disordered" evidence="10">
    <location>
        <begin position="663"/>
        <end position="698"/>
    </location>
</feature>
<evidence type="ECO:0000256" key="1">
    <source>
        <dbReference type="ARBA" id="ARBA00004141"/>
    </source>
</evidence>
<name>A0A8J2S4C1_9CRUS</name>
<keyword evidence="14" id="KW-1185">Reference proteome</keyword>
<feature type="transmembrane region" description="Helical" evidence="11">
    <location>
        <begin position="329"/>
        <end position="349"/>
    </location>
</feature>
<evidence type="ECO:0000256" key="2">
    <source>
        <dbReference type="ARBA" id="ARBA00022448"/>
    </source>
</evidence>
<feature type="compositionally biased region" description="Basic residues" evidence="10">
    <location>
        <begin position="681"/>
        <end position="691"/>
    </location>
</feature>
<gene>
    <name evidence="13" type="ORF">DGAL_LOCUS17171</name>
</gene>
<evidence type="ECO:0000256" key="9">
    <source>
        <dbReference type="RuleBase" id="RU003722"/>
    </source>
</evidence>
<evidence type="ECO:0000313" key="13">
    <source>
        <dbReference type="EMBL" id="CAH0113288.1"/>
    </source>
</evidence>
<dbReference type="Proteomes" id="UP000789390">
    <property type="component" value="Unassembled WGS sequence"/>
</dbReference>
<keyword evidence="7 11" id="KW-0472">Membrane</keyword>
<keyword evidence="2 9" id="KW-0813">Transport</keyword>
<feature type="transmembrane region" description="Helical" evidence="11">
    <location>
        <begin position="104"/>
        <end position="124"/>
    </location>
</feature>
<evidence type="ECO:0000256" key="5">
    <source>
        <dbReference type="ARBA" id="ARBA00023053"/>
    </source>
</evidence>
<accession>A0A8J2S4C1</accession>
<dbReference type="PRINTS" id="PR01084">
    <property type="entry name" value="NAHEXCHNGR"/>
</dbReference>
<reference evidence="13" key="1">
    <citation type="submission" date="2021-11" db="EMBL/GenBank/DDBJ databases">
        <authorList>
            <person name="Schell T."/>
        </authorList>
    </citation>
    <scope>NUCLEOTIDE SEQUENCE</scope>
    <source>
        <strain evidence="13">M5</strain>
    </source>
</reference>
<keyword evidence="5" id="KW-0915">Sodium</keyword>
<dbReference type="GO" id="GO:0051453">
    <property type="term" value="P:regulation of intracellular pH"/>
    <property type="evidence" value="ECO:0007669"/>
    <property type="project" value="TreeGrafter"/>
</dbReference>
<dbReference type="InterPro" id="IPR004709">
    <property type="entry name" value="NaH_exchanger"/>
</dbReference>
<comment type="caution">
    <text evidence="13">The sequence shown here is derived from an EMBL/GenBank/DDBJ whole genome shotgun (WGS) entry which is preliminary data.</text>
</comment>
<keyword evidence="6 9" id="KW-0406">Ion transport</keyword>
<sequence>MRKPTVFYYILFFMFFLCYSQTLQQDIDNSLKIKIKEGLTTNLEKSDIKLNEQKVTSQTEKHSYGASTFETSTFPFDTQAAPSPSSLPTTRPQIPIAKPNFPRVAVPFVIAMWVFGTCIIKIVLNGWPKLLTLVPESCCLIVAGIFVGIIFYITNTTVLSPLSSTIFFFCMLPPIIFDAGFFMPNRPFFDHLGTILLFAVIGTIFNTCCIGISLWACGLSGLYGFQISLLETLIFSSLISAVDPVAVLAVFEEIHVDKVLYIIVFGESLLNDAVTVVLYNMCDSYISLGPENIETIDVLSGFASFVVVALGGTMIGIFWGFLTGFVTKYTYRVLVIEPIFIFIMSYVAYVNAEAFQMSGILSIMFCGITMKNYVAENVSTTSLTTVKCGLKVLSNGSESIIFMFLGISTVNDYHEWNTAFIILTIFFCTIYRALGVILLTEIANYFRLHQLNRVEKFVMSYGGLRGAIAFALVLLIDPNRIPRQPLFVTATISVVFFTVFVQGITMKPLVEFLKVKREENQEKTMNERLHEKMLDYTMAGVVDILNQLSSNKLREKFKQLDYAYIRPYLIREKKHHEPKILETYSKLTMQDALEFARRNPSGWTIQSTNSFSSFFRNVTAANLFSSDEAEVNLDFGELNFKPSTKDLCDAETHHMVLDSVSKSHHHNKSVAGHSSFSNHVSRNRHSKRKKFIGSGSENKHRVNDQTLCELPQHTQNEMRNRRHGDAGVSYNNGQFPVFYNINEMKEEESSDNHCEKKEEQGISFTVDPQTYEDSKSMELSAIIEMPLPWKTDTDSHQQTPWECGCDV</sequence>
<dbReference type="PANTHER" id="PTHR10110">
    <property type="entry name" value="SODIUM/HYDROGEN EXCHANGER"/>
    <property type="match status" value="1"/>
</dbReference>
<evidence type="ECO:0000256" key="8">
    <source>
        <dbReference type="ARBA" id="ARBA00023201"/>
    </source>
</evidence>
<feature type="transmembrane region" description="Helical" evidence="11">
    <location>
        <begin position="130"/>
        <end position="153"/>
    </location>
</feature>
<feature type="transmembrane region" description="Helical" evidence="11">
    <location>
        <begin position="229"/>
        <end position="251"/>
    </location>
</feature>
<evidence type="ECO:0000256" key="10">
    <source>
        <dbReference type="SAM" id="MobiDB-lite"/>
    </source>
</evidence>
<dbReference type="NCBIfam" id="TIGR00840">
    <property type="entry name" value="b_cpa1"/>
    <property type="match status" value="1"/>
</dbReference>
<feature type="transmembrane region" description="Helical" evidence="11">
    <location>
        <begin position="298"/>
        <end position="322"/>
    </location>
</feature>
<dbReference type="AlphaFoldDB" id="A0A8J2S4C1"/>
<evidence type="ECO:0000259" key="12">
    <source>
        <dbReference type="Pfam" id="PF00999"/>
    </source>
</evidence>
<feature type="transmembrane region" description="Helical" evidence="11">
    <location>
        <begin position="195"/>
        <end position="217"/>
    </location>
</feature>
<feature type="transmembrane region" description="Helical" evidence="11">
    <location>
        <begin position="419"/>
        <end position="446"/>
    </location>
</feature>
<evidence type="ECO:0000256" key="6">
    <source>
        <dbReference type="ARBA" id="ARBA00023065"/>
    </source>
</evidence>
<evidence type="ECO:0000256" key="7">
    <source>
        <dbReference type="ARBA" id="ARBA00023136"/>
    </source>
</evidence>
<organism evidence="13 14">
    <name type="scientific">Daphnia galeata</name>
    <dbReference type="NCBI Taxonomy" id="27404"/>
    <lineage>
        <taxon>Eukaryota</taxon>
        <taxon>Metazoa</taxon>
        <taxon>Ecdysozoa</taxon>
        <taxon>Arthropoda</taxon>
        <taxon>Crustacea</taxon>
        <taxon>Branchiopoda</taxon>
        <taxon>Diplostraca</taxon>
        <taxon>Cladocera</taxon>
        <taxon>Anomopoda</taxon>
        <taxon>Daphniidae</taxon>
        <taxon>Daphnia</taxon>
    </lineage>
</organism>
<keyword evidence="8 9" id="KW-0739">Sodium transport</keyword>